<keyword evidence="3" id="KW-1185">Reference proteome</keyword>
<reference evidence="2 3" key="1">
    <citation type="submission" date="2018-10" db="EMBL/GenBank/DDBJ databases">
        <authorList>
            <person name="Ekblom R."/>
            <person name="Jareborg N."/>
        </authorList>
    </citation>
    <scope>NUCLEOTIDE SEQUENCE [LARGE SCALE GENOMIC DNA]</scope>
    <source>
        <tissue evidence="2">Muscle</tissue>
    </source>
</reference>
<gene>
    <name evidence="2" type="ORF">BN2614_LOCUS2</name>
</gene>
<dbReference type="Proteomes" id="UP000269945">
    <property type="component" value="Unassembled WGS sequence"/>
</dbReference>
<feature type="signal peptide" evidence="1">
    <location>
        <begin position="1"/>
        <end position="26"/>
    </location>
</feature>
<feature type="non-terminal residue" evidence="2">
    <location>
        <position position="152"/>
    </location>
</feature>
<evidence type="ECO:0000313" key="3">
    <source>
        <dbReference type="Proteomes" id="UP000269945"/>
    </source>
</evidence>
<name>A0A9X9Q7Q5_GULGU</name>
<protein>
    <submittedName>
        <fullName evidence="2">Uncharacterized protein</fullName>
    </submittedName>
</protein>
<feature type="non-terminal residue" evidence="2">
    <location>
        <position position="1"/>
    </location>
</feature>
<proteinExistence type="predicted"/>
<dbReference type="AlphaFoldDB" id="A0A9X9Q7Q5"/>
<evidence type="ECO:0000313" key="2">
    <source>
        <dbReference type="EMBL" id="VCX38144.1"/>
    </source>
</evidence>
<feature type="chain" id="PRO_5040940408" evidence="1">
    <location>
        <begin position="27"/>
        <end position="152"/>
    </location>
</feature>
<comment type="caution">
    <text evidence="2">The sequence shown here is derived from an EMBL/GenBank/DDBJ whole genome shotgun (WGS) entry which is preliminary data.</text>
</comment>
<organism evidence="2 3">
    <name type="scientific">Gulo gulo</name>
    <name type="common">Wolverine</name>
    <name type="synonym">Gluton</name>
    <dbReference type="NCBI Taxonomy" id="48420"/>
    <lineage>
        <taxon>Eukaryota</taxon>
        <taxon>Metazoa</taxon>
        <taxon>Chordata</taxon>
        <taxon>Craniata</taxon>
        <taxon>Vertebrata</taxon>
        <taxon>Euteleostomi</taxon>
        <taxon>Mammalia</taxon>
        <taxon>Eutheria</taxon>
        <taxon>Laurasiatheria</taxon>
        <taxon>Carnivora</taxon>
        <taxon>Caniformia</taxon>
        <taxon>Musteloidea</taxon>
        <taxon>Mustelidae</taxon>
        <taxon>Guloninae</taxon>
        <taxon>Gulo</taxon>
    </lineage>
</organism>
<accession>A0A9X9Q7Q5</accession>
<sequence length="152" mass="16299">CEAEGKSTTVWSPALLALLLTHPGKGTVQTRALILCGLQDLCTCCSVLHRGIPIASTRLTLFQALGLKLDLFSFFCPLPQAAGWVRDPSRLRQTLGFPEHSPEHAGESPFLRARPCPAYGRCPGEGSRLGREDLSLGSQASWLCVQQRGGGG</sequence>
<evidence type="ECO:0000256" key="1">
    <source>
        <dbReference type="SAM" id="SignalP"/>
    </source>
</evidence>
<dbReference type="EMBL" id="CYRY02043610">
    <property type="protein sequence ID" value="VCX38144.1"/>
    <property type="molecule type" value="Genomic_DNA"/>
</dbReference>
<keyword evidence="1" id="KW-0732">Signal</keyword>